<keyword evidence="6" id="KW-0812">Transmembrane</keyword>
<evidence type="ECO:0000256" key="1">
    <source>
        <dbReference type="ARBA" id="ARBA00022485"/>
    </source>
</evidence>
<evidence type="ECO:0000313" key="7">
    <source>
        <dbReference type="EMBL" id="RXJ02922.1"/>
    </source>
</evidence>
<evidence type="ECO:0000256" key="4">
    <source>
        <dbReference type="ARBA" id="ARBA00023004"/>
    </source>
</evidence>
<dbReference type="GO" id="GO:0016491">
    <property type="term" value="F:oxidoreductase activity"/>
    <property type="evidence" value="ECO:0007669"/>
    <property type="project" value="UniProtKB-KW"/>
</dbReference>
<keyword evidence="3" id="KW-0560">Oxidoreductase</keyword>
<keyword evidence="4" id="KW-0408">Iron</keyword>
<proteinExistence type="predicted"/>
<evidence type="ECO:0000256" key="5">
    <source>
        <dbReference type="ARBA" id="ARBA00023014"/>
    </source>
</evidence>
<dbReference type="Proteomes" id="UP000290649">
    <property type="component" value="Unassembled WGS sequence"/>
</dbReference>
<keyword evidence="1" id="KW-0004">4Fe-4S</keyword>
<dbReference type="OrthoDB" id="9777740at2"/>
<dbReference type="RefSeq" id="WP_129077157.1">
    <property type="nucleotide sequence ID" value="NZ_QOUX01000020.1"/>
</dbReference>
<dbReference type="PANTHER" id="PTHR43498:SF1">
    <property type="entry name" value="COB--COM HETERODISULFIDE REDUCTASE IRON-SULFUR SUBUNIT A"/>
    <property type="match status" value="1"/>
</dbReference>
<dbReference type="SUPFAM" id="SSF51905">
    <property type="entry name" value="FAD/NAD(P)-binding domain"/>
    <property type="match status" value="1"/>
</dbReference>
<dbReference type="InterPro" id="IPR036188">
    <property type="entry name" value="FAD/NAD-bd_sf"/>
</dbReference>
<keyword evidence="6" id="KW-0472">Membrane</keyword>
<sequence length="624" mass="70432">MMKKITAFSFVLAFLGVGIYFLSNYYLDAKRQALIENYQPPEEQPMLDTEYDVIVIGGEPEGVAAAVSAARNGSKTLLVEKRENLGGLMTFGMLNYIDIVHGVNNKSAVGGIYNEWHKLVGRGTSFDIELGKAAFLKLVKDEPNLTLVLNTEFDDVIKEDYSQHVIGVNLVNENGHSLVYGKRFIDATQDADFAVMAGAPHFIGGEDINMKDRLMAVTIMLHLKNVDWNGVRKAARDQKFGYGEVTRLNAWGFNDLHFMYEPKEENTRLRGLNIVRVPKKEEIFINALQIFGVNGLDEQEKQAALEKGIRETNHIVDYLRKEFPGFENAEVASYPSELYVRETRHLLAEYYLPMSDVWKNADHWDSIGFGGYPVDVQATSIGDYGYIMSNPVQYAIPFRSLVPLEIENVLVVSRSAGYSSIAAGSARIIPTGMAAGEAGGVAARVSIDHDLTFRQLSQSVDLIMQVRETLSAQDAKVDYFSVNYPYEGEWFDESIQFLIDYGLVSGGYENELFVNDHMNLIAFSNIISNGLLRIDDILYQEYWDKIKRVYSIEGAGNHNVDRDTLAAYLVSSFSDEPVDYDNWDTAFQLNLIDHYIYDLIPENRELIRAEVFYIAEKLLKHLSK</sequence>
<dbReference type="GO" id="GO:0051539">
    <property type="term" value="F:4 iron, 4 sulfur cluster binding"/>
    <property type="evidence" value="ECO:0007669"/>
    <property type="project" value="UniProtKB-KW"/>
</dbReference>
<dbReference type="GO" id="GO:0046872">
    <property type="term" value="F:metal ion binding"/>
    <property type="evidence" value="ECO:0007669"/>
    <property type="project" value="UniProtKB-KW"/>
</dbReference>
<keyword evidence="5" id="KW-0411">Iron-sulfur</keyword>
<evidence type="ECO:0000256" key="6">
    <source>
        <dbReference type="SAM" id="Phobius"/>
    </source>
</evidence>
<comment type="caution">
    <text evidence="7">The sequence shown here is derived from an EMBL/GenBank/DDBJ whole genome shotgun (WGS) entry which is preliminary data.</text>
</comment>
<dbReference type="InterPro" id="IPR039650">
    <property type="entry name" value="HdrA-like"/>
</dbReference>
<dbReference type="EMBL" id="QOUX01000020">
    <property type="protein sequence ID" value="RXJ02922.1"/>
    <property type="molecule type" value="Genomic_DNA"/>
</dbReference>
<accession>A0A4Q0VX60</accession>
<evidence type="ECO:0000313" key="8">
    <source>
        <dbReference type="Proteomes" id="UP000290649"/>
    </source>
</evidence>
<feature type="transmembrane region" description="Helical" evidence="6">
    <location>
        <begin position="7"/>
        <end position="27"/>
    </location>
</feature>
<organism evidence="7 8">
    <name type="scientific">Anaerobacillus alkaliphilus</name>
    <dbReference type="NCBI Taxonomy" id="1548597"/>
    <lineage>
        <taxon>Bacteria</taxon>
        <taxon>Bacillati</taxon>
        <taxon>Bacillota</taxon>
        <taxon>Bacilli</taxon>
        <taxon>Bacillales</taxon>
        <taxon>Bacillaceae</taxon>
        <taxon>Anaerobacillus</taxon>
    </lineage>
</organism>
<dbReference type="AlphaFoldDB" id="A0A4Q0VX60"/>
<evidence type="ECO:0000256" key="3">
    <source>
        <dbReference type="ARBA" id="ARBA00023002"/>
    </source>
</evidence>
<dbReference type="PANTHER" id="PTHR43498">
    <property type="entry name" value="FERREDOXIN:COB-COM HETERODISULFIDE REDUCTASE SUBUNIT A"/>
    <property type="match status" value="1"/>
</dbReference>
<keyword evidence="2" id="KW-0479">Metal-binding</keyword>
<name>A0A4Q0VX60_9BACI</name>
<protein>
    <submittedName>
        <fullName evidence="7">FAD-dependent oxidoreductase</fullName>
    </submittedName>
</protein>
<keyword evidence="8" id="KW-1185">Reference proteome</keyword>
<dbReference type="Gene3D" id="3.50.50.60">
    <property type="entry name" value="FAD/NAD(P)-binding domain"/>
    <property type="match status" value="1"/>
</dbReference>
<evidence type="ECO:0000256" key="2">
    <source>
        <dbReference type="ARBA" id="ARBA00022723"/>
    </source>
</evidence>
<gene>
    <name evidence="7" type="ORF">DS745_04880</name>
</gene>
<dbReference type="Pfam" id="PF12831">
    <property type="entry name" value="FAD_oxidored"/>
    <property type="match status" value="1"/>
</dbReference>
<keyword evidence="6" id="KW-1133">Transmembrane helix</keyword>
<reference evidence="7 8" key="1">
    <citation type="journal article" date="2019" name="Int. J. Syst. Evol. Microbiol.">
        <title>Anaerobacillus alkaliphilus sp. nov., a novel alkaliphilic and moderately halophilic bacterium.</title>
        <authorList>
            <person name="Borsodi A.K."/>
            <person name="Aszalos J.M."/>
            <person name="Bihari P."/>
            <person name="Nagy I."/>
            <person name="Schumann P."/>
            <person name="Sproer C."/>
            <person name="Kovacs A.L."/>
            <person name="Boka K."/>
            <person name="Dobosy P."/>
            <person name="Ovari M."/>
            <person name="Szili-Kovacs T."/>
            <person name="Toth E."/>
        </authorList>
    </citation>
    <scope>NUCLEOTIDE SEQUENCE [LARGE SCALE GENOMIC DNA]</scope>
    <source>
        <strain evidence="7 8">B16-10</strain>
    </source>
</reference>